<keyword evidence="3" id="KW-1185">Reference proteome</keyword>
<gene>
    <name evidence="2" type="ORF">SAMN04487772_11417</name>
</gene>
<sequence>MDQLDGRRNNGRGQDNGRGPSRPQPPRPRPPRPEPPRPPRPEPPRPRPPRPEPPRPPRPEPPRPPRPIPLPIPQPVENIMAVDNALIIDVDITPQFSTVTIVYEVRNFVNQASSQTVRLVITDETQIVSQFGQRIGVWGLREGMLINARFSSRFTRSLPPQAEAFWIRIIRF</sequence>
<dbReference type="EMBL" id="FOHN01000014">
    <property type="protein sequence ID" value="SET30353.1"/>
    <property type="molecule type" value="Genomic_DNA"/>
</dbReference>
<reference evidence="2 3" key="1">
    <citation type="submission" date="2016-10" db="EMBL/GenBank/DDBJ databases">
        <authorList>
            <person name="de Groot N.N."/>
        </authorList>
    </citation>
    <scope>NUCLEOTIDE SEQUENCE [LARGE SCALE GENOMIC DNA]</scope>
    <source>
        <strain evidence="2 3">DSM 1801</strain>
    </source>
</reference>
<name>A0A1I0DDG3_9FIRM</name>
<evidence type="ECO:0000313" key="2">
    <source>
        <dbReference type="EMBL" id="SET30353.1"/>
    </source>
</evidence>
<dbReference type="AlphaFoldDB" id="A0A1I0DDG3"/>
<dbReference type="Proteomes" id="UP000199800">
    <property type="component" value="Unassembled WGS sequence"/>
</dbReference>
<dbReference type="RefSeq" id="WP_177180734.1">
    <property type="nucleotide sequence ID" value="NZ_FOHN01000014.1"/>
</dbReference>
<evidence type="ECO:0000256" key="1">
    <source>
        <dbReference type="SAM" id="MobiDB-lite"/>
    </source>
</evidence>
<evidence type="ECO:0000313" key="3">
    <source>
        <dbReference type="Proteomes" id="UP000199800"/>
    </source>
</evidence>
<proteinExistence type="predicted"/>
<organism evidence="2 3">
    <name type="scientific">[Clostridium] polysaccharolyticum</name>
    <dbReference type="NCBI Taxonomy" id="29364"/>
    <lineage>
        <taxon>Bacteria</taxon>
        <taxon>Bacillati</taxon>
        <taxon>Bacillota</taxon>
        <taxon>Clostridia</taxon>
        <taxon>Lachnospirales</taxon>
        <taxon>Lachnospiraceae</taxon>
    </lineage>
</organism>
<protein>
    <submittedName>
        <fullName evidence="2">Uncharacterized protein</fullName>
    </submittedName>
</protein>
<accession>A0A1I0DDG3</accession>
<feature type="compositionally biased region" description="Basic and acidic residues" evidence="1">
    <location>
        <begin position="31"/>
        <end position="63"/>
    </location>
</feature>
<feature type="region of interest" description="Disordered" evidence="1">
    <location>
        <begin position="1"/>
        <end position="72"/>
    </location>
</feature>